<gene>
    <name evidence="1" type="ORF">Hypma_005106</name>
</gene>
<dbReference type="AlphaFoldDB" id="A0A369JZX1"/>
<keyword evidence="2" id="KW-1185">Reference proteome</keyword>
<accession>A0A369JZX1</accession>
<protein>
    <submittedName>
        <fullName evidence="1">Uncharacterized protein</fullName>
    </submittedName>
</protein>
<dbReference type="InParanoid" id="A0A369JZX1"/>
<evidence type="ECO:0000313" key="2">
    <source>
        <dbReference type="Proteomes" id="UP000076154"/>
    </source>
</evidence>
<sequence>MYPPQNVFDILTEERMGKIELRPYLVEWLRGSASSWSSFGVNILSLRKSTGGTANVEMRTSKRAPPKV</sequence>
<evidence type="ECO:0000313" key="1">
    <source>
        <dbReference type="EMBL" id="RDB26882.1"/>
    </source>
</evidence>
<organism evidence="1 2">
    <name type="scientific">Hypsizygus marmoreus</name>
    <name type="common">White beech mushroom</name>
    <name type="synonym">Agaricus marmoreus</name>
    <dbReference type="NCBI Taxonomy" id="39966"/>
    <lineage>
        <taxon>Eukaryota</taxon>
        <taxon>Fungi</taxon>
        <taxon>Dikarya</taxon>
        <taxon>Basidiomycota</taxon>
        <taxon>Agaricomycotina</taxon>
        <taxon>Agaricomycetes</taxon>
        <taxon>Agaricomycetidae</taxon>
        <taxon>Agaricales</taxon>
        <taxon>Tricholomatineae</taxon>
        <taxon>Lyophyllaceae</taxon>
        <taxon>Hypsizygus</taxon>
    </lineage>
</organism>
<dbReference type="EMBL" id="LUEZ02000021">
    <property type="protein sequence ID" value="RDB26882.1"/>
    <property type="molecule type" value="Genomic_DNA"/>
</dbReference>
<reference evidence="1" key="1">
    <citation type="submission" date="2018-04" db="EMBL/GenBank/DDBJ databases">
        <title>Whole genome sequencing of Hypsizygus marmoreus.</title>
        <authorList>
            <person name="Choi I.-G."/>
            <person name="Min B."/>
            <person name="Kim J.-G."/>
            <person name="Kim S."/>
            <person name="Oh Y.-L."/>
            <person name="Kong W.-S."/>
            <person name="Park H."/>
            <person name="Jeong J."/>
            <person name="Song E.-S."/>
        </authorList>
    </citation>
    <scope>NUCLEOTIDE SEQUENCE [LARGE SCALE GENOMIC DNA]</scope>
    <source>
        <strain evidence="1">51987-8</strain>
    </source>
</reference>
<name>A0A369JZX1_HYPMA</name>
<proteinExistence type="predicted"/>
<dbReference type="Proteomes" id="UP000076154">
    <property type="component" value="Unassembled WGS sequence"/>
</dbReference>
<comment type="caution">
    <text evidence="1">The sequence shown here is derived from an EMBL/GenBank/DDBJ whole genome shotgun (WGS) entry which is preliminary data.</text>
</comment>